<dbReference type="EMBL" id="NGJN01000001">
    <property type="protein sequence ID" value="OZV70820.1"/>
    <property type="molecule type" value="Genomic_DNA"/>
</dbReference>
<name>A0A265UZU2_9FLAO</name>
<dbReference type="OrthoDB" id="824226at2"/>
<sequence length="433" mass="49650">MVKEIQKIFGDKDYREILFKSSHFLIFRLLGFIVAYGFSFYIIKSFGEQVYGYVALGLTLFSILVVFGKMGFDIHLTKKFSAYDDLDIGFSYYNISVVVASFFSIVGSGFLYIFAEEISIKFFNKPEFTEYLKWTVLAVPIWTIVLINSGVLRGVRQNAVFSFINFFSRFFVTLIVVFIIAGSSFKNGYVIMKSHFYAILFIFIFSSILTLRFKKKNSKFKKIEDTWTYILETIPLMSSTYFYVLLLWSDKIILGVFETEVNIGVYDIVTKMAIVITFTYEAINSILAPKISDAFHKNDFELLQKNVRFSVRTTFITGLGIFIAILVFHRLILGYLGEVYLSGIYPLMILCVGKILISLFGPVSDILQMTGHQGVYSRIMFITMLLNFLLNYVLIKKIGITGAALATSIALLNMFVISHIYIRKRLKINSFLV</sequence>
<feature type="transmembrane region" description="Helical" evidence="6">
    <location>
        <begin position="92"/>
        <end position="114"/>
    </location>
</feature>
<feature type="transmembrane region" description="Helical" evidence="6">
    <location>
        <begin position="375"/>
        <end position="394"/>
    </location>
</feature>
<feature type="transmembrane region" description="Helical" evidence="6">
    <location>
        <begin position="268"/>
        <end position="288"/>
    </location>
</feature>
<dbReference type="GO" id="GO:0005886">
    <property type="term" value="C:plasma membrane"/>
    <property type="evidence" value="ECO:0007669"/>
    <property type="project" value="UniProtKB-SubCell"/>
</dbReference>
<keyword evidence="8" id="KW-1185">Reference proteome</keyword>
<evidence type="ECO:0000256" key="2">
    <source>
        <dbReference type="ARBA" id="ARBA00022475"/>
    </source>
</evidence>
<proteinExistence type="predicted"/>
<gene>
    <name evidence="7" type="ORF">CA834_01520</name>
</gene>
<dbReference type="Pfam" id="PF01943">
    <property type="entry name" value="Polysacc_synt"/>
    <property type="match status" value="1"/>
</dbReference>
<evidence type="ECO:0000313" key="7">
    <source>
        <dbReference type="EMBL" id="OZV70820.1"/>
    </source>
</evidence>
<evidence type="ECO:0000256" key="1">
    <source>
        <dbReference type="ARBA" id="ARBA00004651"/>
    </source>
</evidence>
<keyword evidence="5 6" id="KW-0472">Membrane</keyword>
<feature type="transmembrane region" description="Helical" evidence="6">
    <location>
        <begin position="194"/>
        <end position="214"/>
    </location>
</feature>
<dbReference type="InterPro" id="IPR002797">
    <property type="entry name" value="Polysacc_synth"/>
</dbReference>
<comment type="subcellular location">
    <subcellularLocation>
        <location evidence="1">Cell membrane</location>
        <topology evidence="1">Multi-pass membrane protein</topology>
    </subcellularLocation>
</comment>
<feature type="transmembrane region" description="Helical" evidence="6">
    <location>
        <begin position="159"/>
        <end position="182"/>
    </location>
</feature>
<accession>A0A265UZU2</accession>
<dbReference type="RefSeq" id="WP_094966895.1">
    <property type="nucleotide sequence ID" value="NZ_NGJN01000001.1"/>
</dbReference>
<comment type="caution">
    <text evidence="7">The sequence shown here is derived from an EMBL/GenBank/DDBJ whole genome shotgun (WGS) entry which is preliminary data.</text>
</comment>
<evidence type="ECO:0000256" key="5">
    <source>
        <dbReference type="ARBA" id="ARBA00023136"/>
    </source>
</evidence>
<evidence type="ECO:0000313" key="8">
    <source>
        <dbReference type="Proteomes" id="UP000216840"/>
    </source>
</evidence>
<keyword evidence="3 6" id="KW-0812">Transmembrane</keyword>
<feature type="transmembrane region" description="Helical" evidence="6">
    <location>
        <begin position="25"/>
        <end position="44"/>
    </location>
</feature>
<evidence type="ECO:0000256" key="3">
    <source>
        <dbReference type="ARBA" id="ARBA00022692"/>
    </source>
</evidence>
<feature type="transmembrane region" description="Helical" evidence="6">
    <location>
        <begin position="400"/>
        <end position="422"/>
    </location>
</feature>
<evidence type="ECO:0000256" key="6">
    <source>
        <dbReference type="SAM" id="Phobius"/>
    </source>
</evidence>
<feature type="transmembrane region" description="Helical" evidence="6">
    <location>
        <begin position="309"/>
        <end position="332"/>
    </location>
</feature>
<dbReference type="PANTHER" id="PTHR30250:SF11">
    <property type="entry name" value="O-ANTIGEN TRANSPORTER-RELATED"/>
    <property type="match status" value="1"/>
</dbReference>
<reference evidence="7 8" key="1">
    <citation type="submission" date="2017-05" db="EMBL/GenBank/DDBJ databases">
        <title>The draft genome sequence of Idiomarina salinarum WNB302.</title>
        <authorList>
            <person name="Sun Y."/>
            <person name="Chen B."/>
            <person name="Du Z."/>
        </authorList>
    </citation>
    <scope>NUCLEOTIDE SEQUENCE [LARGE SCALE GENOMIC DNA]</scope>
    <source>
        <strain evidence="7 8">WNB302</strain>
    </source>
</reference>
<protein>
    <submittedName>
        <fullName evidence="7">Uncharacterized protein</fullName>
    </submittedName>
</protein>
<feature type="transmembrane region" description="Helical" evidence="6">
    <location>
        <begin position="134"/>
        <end position="152"/>
    </location>
</feature>
<evidence type="ECO:0000256" key="4">
    <source>
        <dbReference type="ARBA" id="ARBA00022989"/>
    </source>
</evidence>
<dbReference type="InterPro" id="IPR050833">
    <property type="entry name" value="Poly_Biosynth_Transport"/>
</dbReference>
<dbReference type="Proteomes" id="UP000216840">
    <property type="component" value="Unassembled WGS sequence"/>
</dbReference>
<feature type="transmembrane region" description="Helical" evidence="6">
    <location>
        <begin position="344"/>
        <end position="363"/>
    </location>
</feature>
<organism evidence="7 8">
    <name type="scientific">Winogradskyella aurantia</name>
    <dbReference type="NCBI Taxonomy" id="1915063"/>
    <lineage>
        <taxon>Bacteria</taxon>
        <taxon>Pseudomonadati</taxon>
        <taxon>Bacteroidota</taxon>
        <taxon>Flavobacteriia</taxon>
        <taxon>Flavobacteriales</taxon>
        <taxon>Flavobacteriaceae</taxon>
        <taxon>Winogradskyella</taxon>
    </lineage>
</organism>
<dbReference type="AlphaFoldDB" id="A0A265UZU2"/>
<feature type="transmembrane region" description="Helical" evidence="6">
    <location>
        <begin position="226"/>
        <end position="248"/>
    </location>
</feature>
<keyword evidence="2" id="KW-1003">Cell membrane</keyword>
<keyword evidence="4 6" id="KW-1133">Transmembrane helix</keyword>
<feature type="transmembrane region" description="Helical" evidence="6">
    <location>
        <begin position="50"/>
        <end position="72"/>
    </location>
</feature>
<dbReference type="PANTHER" id="PTHR30250">
    <property type="entry name" value="PST FAMILY PREDICTED COLANIC ACID TRANSPORTER"/>
    <property type="match status" value="1"/>
</dbReference>